<dbReference type="OrthoDB" id="9514740at2759"/>
<evidence type="ECO:0000313" key="3">
    <source>
        <dbReference type="Proteomes" id="UP000320762"/>
    </source>
</evidence>
<dbReference type="Gene3D" id="3.90.228.10">
    <property type="match status" value="1"/>
</dbReference>
<dbReference type="InterPro" id="IPR012317">
    <property type="entry name" value="Poly(ADP-ribose)pol_cat_dom"/>
</dbReference>
<dbReference type="SUPFAM" id="SSF56399">
    <property type="entry name" value="ADP-ribosylation"/>
    <property type="match status" value="1"/>
</dbReference>
<reference evidence="2 3" key="1">
    <citation type="journal article" date="2019" name="New Phytol.">
        <title>Comparative genomics reveals unique wood-decay strategies and fruiting body development in the Schizophyllaceae.</title>
        <authorList>
            <person name="Almasi E."/>
            <person name="Sahu N."/>
            <person name="Krizsan K."/>
            <person name="Balint B."/>
            <person name="Kovacs G.M."/>
            <person name="Kiss B."/>
            <person name="Cseklye J."/>
            <person name="Drula E."/>
            <person name="Henrissat B."/>
            <person name="Nagy I."/>
            <person name="Chovatia M."/>
            <person name="Adam C."/>
            <person name="LaButti K."/>
            <person name="Lipzen A."/>
            <person name="Riley R."/>
            <person name="Grigoriev I.V."/>
            <person name="Nagy L.G."/>
        </authorList>
    </citation>
    <scope>NUCLEOTIDE SEQUENCE [LARGE SCALE GENOMIC DNA]</scope>
    <source>
        <strain evidence="2 3">NL-1724</strain>
    </source>
</reference>
<name>A0A550CI16_9AGAR</name>
<dbReference type="Pfam" id="PF00644">
    <property type="entry name" value="PARP"/>
    <property type="match status" value="1"/>
</dbReference>
<evidence type="ECO:0000259" key="1">
    <source>
        <dbReference type="Pfam" id="PF00644"/>
    </source>
</evidence>
<feature type="domain" description="PARP catalytic" evidence="1">
    <location>
        <begin position="256"/>
        <end position="325"/>
    </location>
</feature>
<gene>
    <name evidence="2" type="ORF">BD626DRAFT_491852</name>
</gene>
<dbReference type="EMBL" id="VDMD01000007">
    <property type="protein sequence ID" value="TRM64445.1"/>
    <property type="molecule type" value="Genomic_DNA"/>
</dbReference>
<evidence type="ECO:0000313" key="2">
    <source>
        <dbReference type="EMBL" id="TRM64445.1"/>
    </source>
</evidence>
<dbReference type="GO" id="GO:0003950">
    <property type="term" value="F:NAD+ poly-ADP-ribosyltransferase activity"/>
    <property type="evidence" value="ECO:0007669"/>
    <property type="project" value="InterPro"/>
</dbReference>
<comment type="caution">
    <text evidence="2">The sequence shown here is derived from an EMBL/GenBank/DDBJ whole genome shotgun (WGS) entry which is preliminary data.</text>
</comment>
<organism evidence="2 3">
    <name type="scientific">Schizophyllum amplum</name>
    <dbReference type="NCBI Taxonomy" id="97359"/>
    <lineage>
        <taxon>Eukaryota</taxon>
        <taxon>Fungi</taxon>
        <taxon>Dikarya</taxon>
        <taxon>Basidiomycota</taxon>
        <taxon>Agaricomycotina</taxon>
        <taxon>Agaricomycetes</taxon>
        <taxon>Agaricomycetidae</taxon>
        <taxon>Agaricales</taxon>
        <taxon>Schizophyllaceae</taxon>
        <taxon>Schizophyllum</taxon>
    </lineage>
</organism>
<dbReference type="Proteomes" id="UP000320762">
    <property type="component" value="Unassembled WGS sequence"/>
</dbReference>
<sequence length="353" mass="39269">MPSLVFSGRELDQYRRRRNAAPSPDSFGIDFQQCPYSCSDASSCKLRCRVAEAPRSVFSMEDSPSAVSSGGALRVRRGVDISELFMPASKVSQSRGQSTLLSISTSAARSFCLICGAKPQHQRALICSMACDEKVRLRGHKIMRIPYDHASHKSIVNQFESSWRHTGKKCPAVKHVYLIVSPKLVVDRYEAYRERVEARGNFAATGRSAGNENRRWHGTRRECDLGEDGQTEPCTLPTCSLCKIVRESFDLRFFKGRTGWGRFGRGIYTSSTSSKSDDYACDATAQSSLKSMILAKVVVGRGCKMRYDDTTLTAPPLGYDSVLGEKGARLNYDEVVVYSNEAIRPAYLILYEV</sequence>
<protein>
    <recommendedName>
        <fullName evidence="1">PARP catalytic domain-containing protein</fullName>
    </recommendedName>
</protein>
<proteinExistence type="predicted"/>
<dbReference type="STRING" id="97359.A0A550CI16"/>
<dbReference type="AlphaFoldDB" id="A0A550CI16"/>
<accession>A0A550CI16</accession>
<dbReference type="PANTHER" id="PTHR31681:SF3">
    <property type="entry name" value="OS04G0690100 PROTEIN"/>
    <property type="match status" value="1"/>
</dbReference>
<dbReference type="PANTHER" id="PTHR31681">
    <property type="entry name" value="C2H2-LIKE ZINC FINGER PROTEIN"/>
    <property type="match status" value="1"/>
</dbReference>
<keyword evidence="3" id="KW-1185">Reference proteome</keyword>